<evidence type="ECO:0000313" key="1">
    <source>
        <dbReference type="EMBL" id="EQD61992.1"/>
    </source>
</evidence>
<organism evidence="1">
    <name type="scientific">mine drainage metagenome</name>
    <dbReference type="NCBI Taxonomy" id="410659"/>
    <lineage>
        <taxon>unclassified sequences</taxon>
        <taxon>metagenomes</taxon>
        <taxon>ecological metagenomes</taxon>
    </lineage>
</organism>
<gene>
    <name evidence="1" type="ORF">B2A_03033</name>
</gene>
<dbReference type="AlphaFoldDB" id="T1AWZ0"/>
<name>T1AWZ0_9ZZZZ</name>
<comment type="caution">
    <text evidence="1">The sequence shown here is derived from an EMBL/GenBank/DDBJ whole genome shotgun (WGS) entry which is preliminary data.</text>
</comment>
<proteinExistence type="predicted"/>
<sequence length="94" mass="10249">FFPPPAIQVEKAHGRIETRVVQTSTALNDYLDFPYVGQVFRIKRATTLVKSGKQRHEVAYGVTSCPPPGRTPAGSGSWRVITWGVRTSCTGSAT</sequence>
<reference evidence="1" key="1">
    <citation type="submission" date="2013-08" db="EMBL/GenBank/DDBJ databases">
        <authorList>
            <person name="Mendez C."/>
            <person name="Richter M."/>
            <person name="Ferrer M."/>
            <person name="Sanchez J."/>
        </authorList>
    </citation>
    <scope>NUCLEOTIDE SEQUENCE</scope>
</reference>
<feature type="non-terminal residue" evidence="1">
    <location>
        <position position="1"/>
    </location>
</feature>
<dbReference type="EMBL" id="AUZZ01002037">
    <property type="protein sequence ID" value="EQD61992.1"/>
    <property type="molecule type" value="Genomic_DNA"/>
</dbReference>
<accession>T1AWZ0</accession>
<reference evidence="1" key="2">
    <citation type="journal article" date="2014" name="ISME J.">
        <title>Microbial stratification in low pH oxic and suboxic macroscopic growths along an acid mine drainage.</title>
        <authorList>
            <person name="Mendez-Garcia C."/>
            <person name="Mesa V."/>
            <person name="Sprenger R.R."/>
            <person name="Richter M."/>
            <person name="Diez M.S."/>
            <person name="Solano J."/>
            <person name="Bargiela R."/>
            <person name="Golyshina O.V."/>
            <person name="Manteca A."/>
            <person name="Ramos J.L."/>
            <person name="Gallego J.R."/>
            <person name="Llorente I."/>
            <person name="Martins Dos Santos V.A."/>
            <person name="Jensen O.N."/>
            <person name="Pelaez A.I."/>
            <person name="Sanchez J."/>
            <person name="Ferrer M."/>
        </authorList>
    </citation>
    <scope>NUCLEOTIDE SEQUENCE</scope>
</reference>
<protein>
    <submittedName>
        <fullName evidence="1">Transposase for IS2404</fullName>
    </submittedName>
</protein>